<dbReference type="InterPro" id="IPR016193">
    <property type="entry name" value="Cytidine_deaminase-like"/>
</dbReference>
<dbReference type="HAMAP" id="MF_00187">
    <property type="entry name" value="FdhD"/>
    <property type="match status" value="1"/>
</dbReference>
<gene>
    <name evidence="3 4" type="primary">fdhD</name>
    <name evidence="4" type="ORF">IBL26_11895</name>
</gene>
<dbReference type="Proteomes" id="UP000626026">
    <property type="component" value="Unassembled WGS sequence"/>
</dbReference>
<dbReference type="SUPFAM" id="SSF53927">
    <property type="entry name" value="Cytidine deaminase-like"/>
    <property type="match status" value="1"/>
</dbReference>
<dbReference type="EMBL" id="JACTVA010000018">
    <property type="protein sequence ID" value="MBC9207537.1"/>
    <property type="molecule type" value="Genomic_DNA"/>
</dbReference>
<proteinExistence type="inferred from homology"/>
<name>A0ABR7RN55_9PROT</name>
<dbReference type="InterPro" id="IPR003786">
    <property type="entry name" value="FdhD"/>
</dbReference>
<feature type="active site" description="Cysteine persulfide intermediate" evidence="3">
    <location>
        <position position="112"/>
    </location>
</feature>
<evidence type="ECO:0000256" key="3">
    <source>
        <dbReference type="HAMAP-Rule" id="MF_00187"/>
    </source>
</evidence>
<keyword evidence="5" id="KW-1185">Reference proteome</keyword>
<comment type="function">
    <text evidence="3">Required for formate dehydrogenase (FDH) activity. Acts as a sulfur carrier protein that transfers sulfur from IscS to the molybdenum cofactor prior to its insertion into FDH.</text>
</comment>
<dbReference type="Gene3D" id="3.10.20.10">
    <property type="match status" value="1"/>
</dbReference>
<dbReference type="NCBIfam" id="TIGR00129">
    <property type="entry name" value="fdhD_narQ"/>
    <property type="match status" value="1"/>
</dbReference>
<protein>
    <recommendedName>
        <fullName evidence="3">Sulfur carrier protein FdhD</fullName>
    </recommendedName>
</protein>
<evidence type="ECO:0000313" key="4">
    <source>
        <dbReference type="EMBL" id="MBC9207537.1"/>
    </source>
</evidence>
<evidence type="ECO:0000256" key="1">
    <source>
        <dbReference type="ARBA" id="ARBA00022490"/>
    </source>
</evidence>
<evidence type="ECO:0000313" key="5">
    <source>
        <dbReference type="Proteomes" id="UP000626026"/>
    </source>
</evidence>
<organism evidence="4 5">
    <name type="scientific">Teichococcus aerophilus</name>
    <dbReference type="NCBI Taxonomy" id="1224513"/>
    <lineage>
        <taxon>Bacteria</taxon>
        <taxon>Pseudomonadati</taxon>
        <taxon>Pseudomonadota</taxon>
        <taxon>Alphaproteobacteria</taxon>
        <taxon>Acetobacterales</taxon>
        <taxon>Roseomonadaceae</taxon>
        <taxon>Roseomonas</taxon>
    </lineage>
</organism>
<evidence type="ECO:0000256" key="2">
    <source>
        <dbReference type="ARBA" id="ARBA00023150"/>
    </source>
</evidence>
<accession>A0ABR7RN55</accession>
<reference evidence="4 5" key="1">
    <citation type="journal article" date="2013" name="Int. J. Syst. Evol. Microbiol.">
        <title>Roseomonas aerophila sp. nov., isolated from air.</title>
        <authorList>
            <person name="Kim S.J."/>
            <person name="Weon H.Y."/>
            <person name="Ahn J.H."/>
            <person name="Hong S.B."/>
            <person name="Seok S.J."/>
            <person name="Whang K.S."/>
            <person name="Kwon S.W."/>
        </authorList>
    </citation>
    <scope>NUCLEOTIDE SEQUENCE [LARGE SCALE GENOMIC DNA]</scope>
    <source>
        <strain evidence="4 5">NBRC 108923</strain>
    </source>
</reference>
<dbReference type="PIRSF" id="PIRSF015626">
    <property type="entry name" value="FdhD"/>
    <property type="match status" value="1"/>
</dbReference>
<comment type="caution">
    <text evidence="3">Lacks conserved residue(s) required for the propagation of feature annotation.</text>
</comment>
<comment type="subcellular location">
    <subcellularLocation>
        <location evidence="3">Cytoplasm</location>
    </subcellularLocation>
</comment>
<keyword evidence="1 3" id="KW-0963">Cytoplasm</keyword>
<dbReference type="PANTHER" id="PTHR30592">
    <property type="entry name" value="FORMATE DEHYDROGENASE"/>
    <property type="match status" value="1"/>
</dbReference>
<comment type="similarity">
    <text evidence="3">Belongs to the FdhD family.</text>
</comment>
<dbReference type="Gene3D" id="3.40.140.10">
    <property type="entry name" value="Cytidine Deaminase, domain 2"/>
    <property type="match status" value="1"/>
</dbReference>
<comment type="caution">
    <text evidence="4">The sequence shown here is derived from an EMBL/GenBank/DDBJ whole genome shotgun (WGS) entry which is preliminary data.</text>
</comment>
<keyword evidence="2 3" id="KW-0501">Molybdenum cofactor biosynthesis</keyword>
<dbReference type="RefSeq" id="WP_187784698.1">
    <property type="nucleotide sequence ID" value="NZ_JACTVA010000018.1"/>
</dbReference>
<dbReference type="PANTHER" id="PTHR30592:SF1">
    <property type="entry name" value="SULFUR CARRIER PROTEIN FDHD"/>
    <property type="match status" value="1"/>
</dbReference>
<dbReference type="Pfam" id="PF02634">
    <property type="entry name" value="FdhD-NarQ"/>
    <property type="match status" value="1"/>
</dbReference>
<sequence>MLHTLTDTAQLVPLLQGGAQPGPDMRAVAEEVPVAFVYNHATYAVMMATPAALEDFAYGFSLTEGIVSHPSEIQGLDIVPHPNGVELRMDLAEHRLEALHKRRRRLAGPVGCGLCGIESLDAAMRSVCPVVSDASIAVPDIARAMTAMEASQTLHRATHCAHAAGFWHREAGMLAVREDVGRHNALDKLAGAVTRMALAPEAGAVVLTSRVSVEMVQKTAALGTAILLAVSAPTATAIRLAEECGLTLIAGVRGNRYEVFTGAGRLRGEHARRLS</sequence>